<evidence type="ECO:0000256" key="1">
    <source>
        <dbReference type="SAM" id="MobiDB-lite"/>
    </source>
</evidence>
<dbReference type="InterPro" id="IPR046150">
    <property type="entry name" value="DUF6152"/>
</dbReference>
<evidence type="ECO:0000313" key="2">
    <source>
        <dbReference type="EMBL" id="SVB11054.1"/>
    </source>
</evidence>
<dbReference type="AlphaFoldDB" id="A0A382BBN4"/>
<dbReference type="EMBL" id="UINC01029023">
    <property type="protein sequence ID" value="SVB11054.1"/>
    <property type="molecule type" value="Genomic_DNA"/>
</dbReference>
<accession>A0A382BBN4</accession>
<organism evidence="2">
    <name type="scientific">marine metagenome</name>
    <dbReference type="NCBI Taxonomy" id="408172"/>
    <lineage>
        <taxon>unclassified sequences</taxon>
        <taxon>metagenomes</taxon>
        <taxon>ecological metagenomes</taxon>
    </lineage>
</organism>
<feature type="region of interest" description="Disordered" evidence="1">
    <location>
        <begin position="121"/>
        <end position="140"/>
    </location>
</feature>
<sequence length="342" mass="38032">MMKLIFYLAFLTFPFSISAHHSVAVIFNTTEVVEAEGEITSLIWRNPHVRFELSVEGEGGEAEIWNIETTSLTNFRRRGLEGQLLHLGDTIRVAGNPARSGSGRIYVENILLTNGEEVVTESRGQPRWSDKALGGDGPSGDGDGSALQLGIFRVWSSPLSQGLLFPEDVSPIFDYDRYPLTASARQAVEAFDPVADSPILNCVSKGMPTIMEQPYPMRFFLRGGDIILHMEEFDTFRTIHMAPDATAEGQSGSKLGYSTGRWEEGSLIVITRYANWGYFDVVGVPLSEDPHIAERFTLNESGARLDYTLTVTDPGTFTEPVTLSKFWAWYPEVTVEPYECQI</sequence>
<name>A0A382BBN4_9ZZZZ</name>
<gene>
    <name evidence="2" type="ORF">METZ01_LOCUS163908</name>
</gene>
<reference evidence="2" key="1">
    <citation type="submission" date="2018-05" db="EMBL/GenBank/DDBJ databases">
        <authorList>
            <person name="Lanie J.A."/>
            <person name="Ng W.-L."/>
            <person name="Kazmierczak K.M."/>
            <person name="Andrzejewski T.M."/>
            <person name="Davidsen T.M."/>
            <person name="Wayne K.J."/>
            <person name="Tettelin H."/>
            <person name="Glass J.I."/>
            <person name="Rusch D."/>
            <person name="Podicherti R."/>
            <person name="Tsui H.-C.T."/>
            <person name="Winkler M.E."/>
        </authorList>
    </citation>
    <scope>NUCLEOTIDE SEQUENCE</scope>
</reference>
<protein>
    <submittedName>
        <fullName evidence="2">Uncharacterized protein</fullName>
    </submittedName>
</protein>
<dbReference type="Pfam" id="PF19649">
    <property type="entry name" value="DUF6152"/>
    <property type="match status" value="1"/>
</dbReference>
<proteinExistence type="predicted"/>